<protein>
    <recommendedName>
        <fullName evidence="4">YceK/YidQ family lipoprotein</fullName>
    </recommendedName>
</protein>
<sequence length="119" mass="12734">MTILKSVLSAFVLAVGIVVALSGCSSVMTRTGGDQGYYSGTRAGIDMLEDDHTSWAMMPLVAIDIPFSAALDTLLLPYDYYHSDDKSDKSLHDRVSDSESDAPFSTAPATPAIASQTRR</sequence>
<feature type="compositionally biased region" description="Basic and acidic residues" evidence="1">
    <location>
        <begin position="86"/>
        <end position="97"/>
    </location>
</feature>
<dbReference type="PROSITE" id="PS51257">
    <property type="entry name" value="PROKAR_LIPOPROTEIN"/>
    <property type="match status" value="1"/>
</dbReference>
<name>A0A1X3S0N0_9GAMM</name>
<dbReference type="AlphaFoldDB" id="A0A1X3S0N0"/>
<dbReference type="Proteomes" id="UP000194020">
    <property type="component" value="Unassembled WGS sequence"/>
</dbReference>
<dbReference type="NCBIfam" id="NF008628">
    <property type="entry name" value="PRK11616.1"/>
    <property type="match status" value="1"/>
</dbReference>
<comment type="caution">
    <text evidence="2">The sequence shown here is derived from an EMBL/GenBank/DDBJ whole genome shotgun (WGS) entry which is preliminary data.</text>
</comment>
<dbReference type="InterPro" id="IPR010780">
    <property type="entry name" value="DUF1375"/>
</dbReference>
<evidence type="ECO:0000256" key="1">
    <source>
        <dbReference type="SAM" id="MobiDB-lite"/>
    </source>
</evidence>
<evidence type="ECO:0008006" key="4">
    <source>
        <dbReference type="Google" id="ProtNLM"/>
    </source>
</evidence>
<dbReference type="Pfam" id="PF07119">
    <property type="entry name" value="DUF1375"/>
    <property type="match status" value="1"/>
</dbReference>
<proteinExistence type="predicted"/>
<gene>
    <name evidence="2" type="ORF">AU511_02235</name>
</gene>
<organism evidence="2 3">
    <name type="scientific">Lonsdalea iberica</name>
    <dbReference type="NCBI Taxonomy" id="1082703"/>
    <lineage>
        <taxon>Bacteria</taxon>
        <taxon>Pseudomonadati</taxon>
        <taxon>Pseudomonadota</taxon>
        <taxon>Gammaproteobacteria</taxon>
        <taxon>Enterobacterales</taxon>
        <taxon>Pectobacteriaceae</taxon>
        <taxon>Lonsdalea</taxon>
    </lineage>
</organism>
<reference evidence="2 3" key="1">
    <citation type="submission" date="2016-02" db="EMBL/GenBank/DDBJ databases">
        <title>Species-wide whole genome sequencing reveals diversity, host range in Lonsdalea quercina.</title>
        <authorList>
            <person name="Li Y."/>
        </authorList>
    </citation>
    <scope>NUCLEOTIDE SEQUENCE [LARGE SCALE GENOMIC DNA]</scope>
    <source>
        <strain evidence="2 3">LMG 26264</strain>
    </source>
</reference>
<dbReference type="OrthoDB" id="6504878at2"/>
<evidence type="ECO:0000313" key="3">
    <source>
        <dbReference type="Proteomes" id="UP000194020"/>
    </source>
</evidence>
<feature type="region of interest" description="Disordered" evidence="1">
    <location>
        <begin position="86"/>
        <end position="119"/>
    </location>
</feature>
<dbReference type="RefSeq" id="WP_094108642.1">
    <property type="nucleotide sequence ID" value="NZ_LUTP01000004.1"/>
</dbReference>
<accession>A0A1X3S0N0</accession>
<dbReference type="EMBL" id="LUTP01000004">
    <property type="protein sequence ID" value="OSN08023.1"/>
    <property type="molecule type" value="Genomic_DNA"/>
</dbReference>
<evidence type="ECO:0000313" key="2">
    <source>
        <dbReference type="EMBL" id="OSN08023.1"/>
    </source>
</evidence>